<evidence type="ECO:0000313" key="5">
    <source>
        <dbReference type="Proteomes" id="UP001162834"/>
    </source>
</evidence>
<dbReference type="GO" id="GO:0006635">
    <property type="term" value="P:fatty acid beta-oxidation"/>
    <property type="evidence" value="ECO:0007669"/>
    <property type="project" value="TreeGrafter"/>
</dbReference>
<keyword evidence="5" id="KW-1185">Reference proteome</keyword>
<evidence type="ECO:0000256" key="2">
    <source>
        <dbReference type="ARBA" id="ARBA00023239"/>
    </source>
</evidence>
<proteinExistence type="inferred from homology"/>
<protein>
    <submittedName>
        <fullName evidence="4">Enoyl-CoA hydratase echA12</fullName>
        <ecNumber evidence="4">4.2.1.17</ecNumber>
    </submittedName>
</protein>
<dbReference type="SUPFAM" id="SSF52096">
    <property type="entry name" value="ClpP/crotonase"/>
    <property type="match status" value="1"/>
</dbReference>
<dbReference type="EC" id="4.2.1.17" evidence="4"/>
<comment type="similarity">
    <text evidence="1 3">Belongs to the enoyl-CoA hydratase/isomerase family.</text>
</comment>
<sequence length="264" mass="28753">MPTTFRFEDAAAGVKLLTLDRPDRLNAVNWRMVSELEECFRGLAAAQDVRAIVLTGAGRAFCAGLDIKDPNSFDQENTVHAYDLQEMFGRMCTHLAEVPQPIIAAVNGAASGAGLVFSVASDIRLAVPEARFNMANVRIGFSGCDLGSSYWLPRVLGLGLASELMLTGRFMGAEEAERRGLVNRVVPADELLDAAIEMAADIARNSPFAVRMTKQVLAQNVDAPSLRAAVELENRTQILCTRTRDFEEALAAFQEKREPEFTGS</sequence>
<dbReference type="KEGG" id="sbae:DSM104329_01251"/>
<dbReference type="AlphaFoldDB" id="A0A9E6XUT8"/>
<evidence type="ECO:0000256" key="3">
    <source>
        <dbReference type="RuleBase" id="RU003707"/>
    </source>
</evidence>
<evidence type="ECO:0000256" key="1">
    <source>
        <dbReference type="ARBA" id="ARBA00005254"/>
    </source>
</evidence>
<dbReference type="PANTHER" id="PTHR11941:SF130">
    <property type="entry name" value="ENOYL-COA HYDRATASE ECHA12-RELATED"/>
    <property type="match status" value="1"/>
</dbReference>
<keyword evidence="2 4" id="KW-0456">Lyase</keyword>
<dbReference type="EMBL" id="CP087164">
    <property type="protein sequence ID" value="UGS34869.1"/>
    <property type="molecule type" value="Genomic_DNA"/>
</dbReference>
<gene>
    <name evidence="4" type="ORF">DSM104329_01251</name>
</gene>
<dbReference type="Pfam" id="PF00378">
    <property type="entry name" value="ECH_1"/>
    <property type="match status" value="1"/>
</dbReference>
<dbReference type="Proteomes" id="UP001162834">
    <property type="component" value="Chromosome"/>
</dbReference>
<evidence type="ECO:0000313" key="4">
    <source>
        <dbReference type="EMBL" id="UGS34869.1"/>
    </source>
</evidence>
<dbReference type="GO" id="GO:0004300">
    <property type="term" value="F:enoyl-CoA hydratase activity"/>
    <property type="evidence" value="ECO:0007669"/>
    <property type="project" value="UniProtKB-EC"/>
</dbReference>
<dbReference type="PANTHER" id="PTHR11941">
    <property type="entry name" value="ENOYL-COA HYDRATASE-RELATED"/>
    <property type="match status" value="1"/>
</dbReference>
<dbReference type="InterPro" id="IPR001753">
    <property type="entry name" value="Enoyl-CoA_hydra/iso"/>
</dbReference>
<dbReference type="Gene3D" id="3.90.226.10">
    <property type="entry name" value="2-enoyl-CoA Hydratase, Chain A, domain 1"/>
    <property type="match status" value="1"/>
</dbReference>
<dbReference type="InterPro" id="IPR029045">
    <property type="entry name" value="ClpP/crotonase-like_dom_sf"/>
</dbReference>
<dbReference type="Gene3D" id="1.10.12.10">
    <property type="entry name" value="Lyase 2-enoyl-coa Hydratase, Chain A, domain 2"/>
    <property type="match status" value="1"/>
</dbReference>
<accession>A0A9E6XUT8</accession>
<name>A0A9E6XUT8_9ACTN</name>
<dbReference type="InterPro" id="IPR018376">
    <property type="entry name" value="Enoyl-CoA_hyd/isom_CS"/>
</dbReference>
<reference evidence="4" key="1">
    <citation type="journal article" date="2022" name="Int. J. Syst. Evol. Microbiol.">
        <title>Pseudomonas aegrilactucae sp. nov. and Pseudomonas morbosilactucae sp. nov., pathogens causing bacterial rot of lettuce in Japan.</title>
        <authorList>
            <person name="Sawada H."/>
            <person name="Fujikawa T."/>
            <person name="Satou M."/>
        </authorList>
    </citation>
    <scope>NUCLEOTIDE SEQUENCE</scope>
    <source>
        <strain evidence="4">0166_1</strain>
    </source>
</reference>
<dbReference type="PROSITE" id="PS00166">
    <property type="entry name" value="ENOYL_COA_HYDRATASE"/>
    <property type="match status" value="1"/>
</dbReference>
<organism evidence="4 5">
    <name type="scientific">Capillimicrobium parvum</name>
    <dbReference type="NCBI Taxonomy" id="2884022"/>
    <lineage>
        <taxon>Bacteria</taxon>
        <taxon>Bacillati</taxon>
        <taxon>Actinomycetota</taxon>
        <taxon>Thermoleophilia</taxon>
        <taxon>Solirubrobacterales</taxon>
        <taxon>Capillimicrobiaceae</taxon>
        <taxon>Capillimicrobium</taxon>
    </lineage>
</organism>
<dbReference type="CDD" id="cd06558">
    <property type="entry name" value="crotonase-like"/>
    <property type="match status" value="1"/>
</dbReference>
<dbReference type="InterPro" id="IPR014748">
    <property type="entry name" value="Enoyl-CoA_hydra_C"/>
</dbReference>